<gene>
    <name evidence="1" type="ORF">BECKLPF1236C_GA0070990_1005210</name>
</gene>
<dbReference type="AlphaFoldDB" id="A0A450XES7"/>
<dbReference type="EMBL" id="CAADFP010000052">
    <property type="protein sequence ID" value="VFK27795.1"/>
    <property type="molecule type" value="Genomic_DNA"/>
</dbReference>
<name>A0A450XES7_9GAMM</name>
<reference evidence="1" key="1">
    <citation type="submission" date="2019-02" db="EMBL/GenBank/DDBJ databases">
        <authorList>
            <person name="Gruber-Vodicka R. H."/>
            <person name="Seah K. B. B."/>
        </authorList>
    </citation>
    <scope>NUCLEOTIDE SEQUENCE</scope>
    <source>
        <strain evidence="1">BECK_S426</strain>
    </source>
</reference>
<accession>A0A450XES7</accession>
<sequence length="86" mass="9464">MPDARFSASGDRVREFPRNLRGYADIAASMNTKAQELACWLVSVRTIPLLSTLTSKSVIPLISGNPVINISLNFLIVLSKIFQITD</sequence>
<proteinExistence type="predicted"/>
<evidence type="ECO:0000313" key="1">
    <source>
        <dbReference type="EMBL" id="VFK27795.1"/>
    </source>
</evidence>
<organism evidence="1">
    <name type="scientific">Candidatus Kentrum sp. LPFa</name>
    <dbReference type="NCBI Taxonomy" id="2126335"/>
    <lineage>
        <taxon>Bacteria</taxon>
        <taxon>Pseudomonadati</taxon>
        <taxon>Pseudomonadota</taxon>
        <taxon>Gammaproteobacteria</taxon>
        <taxon>Candidatus Kentrum</taxon>
    </lineage>
</organism>
<protein>
    <submittedName>
        <fullName evidence="1">Uncharacterized protein</fullName>
    </submittedName>
</protein>